<dbReference type="EMBL" id="CAJNOJ010000428">
    <property type="protein sequence ID" value="CAF1444973.1"/>
    <property type="molecule type" value="Genomic_DNA"/>
</dbReference>
<accession>A0A815P6R3</accession>
<sequence>MQHFKANNHNEVMEQNDVVTIDEENCFALEMNECEVDEYRCHDDSNYPTLYQCSCSSKTISLSRIEDTLNDCIEYDDVDHPNSCSLSDKHRIRCEGPKECWSPIQKQVVCKGNGEQSADIRPFESFCGGIQHHHYHDLNRKVPSTSTVHV</sequence>
<dbReference type="EMBL" id="CAJNOR010006416">
    <property type="protein sequence ID" value="CAF1594759.1"/>
    <property type="molecule type" value="Genomic_DNA"/>
</dbReference>
<dbReference type="AlphaFoldDB" id="A0A815P6R3"/>
<protein>
    <submittedName>
        <fullName evidence="1">Uncharacterized protein</fullName>
    </submittedName>
</protein>
<evidence type="ECO:0000313" key="1">
    <source>
        <dbReference type="EMBL" id="CAF1444973.1"/>
    </source>
</evidence>
<name>A0A815P6R3_ADIRI</name>
<dbReference type="Proteomes" id="UP000663852">
    <property type="component" value="Unassembled WGS sequence"/>
</dbReference>
<organism evidence="1 4">
    <name type="scientific">Adineta ricciae</name>
    <name type="common">Rotifer</name>
    <dbReference type="NCBI Taxonomy" id="249248"/>
    <lineage>
        <taxon>Eukaryota</taxon>
        <taxon>Metazoa</taxon>
        <taxon>Spiralia</taxon>
        <taxon>Gnathifera</taxon>
        <taxon>Rotifera</taxon>
        <taxon>Eurotatoria</taxon>
        <taxon>Bdelloidea</taxon>
        <taxon>Adinetida</taxon>
        <taxon>Adinetidae</taxon>
        <taxon>Adineta</taxon>
    </lineage>
</organism>
<proteinExistence type="predicted"/>
<comment type="caution">
    <text evidence="1">The sequence shown here is derived from an EMBL/GenBank/DDBJ whole genome shotgun (WGS) entry which is preliminary data.</text>
</comment>
<evidence type="ECO:0000313" key="3">
    <source>
        <dbReference type="Proteomes" id="UP000663828"/>
    </source>
</evidence>
<keyword evidence="3" id="KW-1185">Reference proteome</keyword>
<dbReference type="Proteomes" id="UP000663828">
    <property type="component" value="Unassembled WGS sequence"/>
</dbReference>
<reference evidence="1" key="1">
    <citation type="submission" date="2021-02" db="EMBL/GenBank/DDBJ databases">
        <authorList>
            <person name="Nowell W R."/>
        </authorList>
    </citation>
    <scope>NUCLEOTIDE SEQUENCE</scope>
</reference>
<evidence type="ECO:0000313" key="4">
    <source>
        <dbReference type="Proteomes" id="UP000663852"/>
    </source>
</evidence>
<gene>
    <name evidence="1" type="ORF">EDS130_LOCUS39139</name>
    <name evidence="2" type="ORF">XAT740_LOCUS46961</name>
</gene>
<evidence type="ECO:0000313" key="2">
    <source>
        <dbReference type="EMBL" id="CAF1594759.1"/>
    </source>
</evidence>
<dbReference type="OrthoDB" id="9991628at2759"/>